<gene>
    <name evidence="6" type="ORF">ETD86_37980</name>
</gene>
<evidence type="ECO:0000256" key="3">
    <source>
        <dbReference type="ARBA" id="ARBA00023172"/>
    </source>
</evidence>
<reference evidence="6 7" key="1">
    <citation type="submission" date="2019-05" db="EMBL/GenBank/DDBJ databases">
        <title>Draft genome sequence of Nonomuraea turkmeniaca DSM 43926.</title>
        <authorList>
            <person name="Saricaoglu S."/>
            <person name="Isik K."/>
        </authorList>
    </citation>
    <scope>NUCLEOTIDE SEQUENCE [LARGE SCALE GENOMIC DNA]</scope>
    <source>
        <strain evidence="6 7">DSM 43926</strain>
    </source>
</reference>
<dbReference type="SUPFAM" id="SSF56349">
    <property type="entry name" value="DNA breaking-rejoining enzymes"/>
    <property type="match status" value="1"/>
</dbReference>
<comment type="caution">
    <text evidence="6">The sequence shown here is derived from an EMBL/GenBank/DDBJ whole genome shotgun (WGS) entry which is preliminary data.</text>
</comment>
<evidence type="ECO:0000256" key="1">
    <source>
        <dbReference type="ARBA" id="ARBA00008857"/>
    </source>
</evidence>
<dbReference type="PANTHER" id="PTHR30349:SF64">
    <property type="entry name" value="PROPHAGE INTEGRASE INTD-RELATED"/>
    <property type="match status" value="1"/>
</dbReference>
<accession>A0A5S4F3T2</accession>
<feature type="region of interest" description="Disordered" evidence="4">
    <location>
        <begin position="307"/>
        <end position="327"/>
    </location>
</feature>
<dbReference type="EMBL" id="VCKY01000176">
    <property type="protein sequence ID" value="TMR10807.1"/>
    <property type="molecule type" value="Genomic_DNA"/>
</dbReference>
<evidence type="ECO:0000259" key="5">
    <source>
        <dbReference type="PROSITE" id="PS51898"/>
    </source>
</evidence>
<dbReference type="InterPro" id="IPR002104">
    <property type="entry name" value="Integrase_catalytic"/>
</dbReference>
<feature type="domain" description="Tyr recombinase" evidence="5">
    <location>
        <begin position="236"/>
        <end position="453"/>
    </location>
</feature>
<comment type="similarity">
    <text evidence="1">Belongs to the 'phage' integrase family.</text>
</comment>
<sequence length="458" mass="51431">MTLSHDVQIWKLATRKRNRGHGVRWRVEKNEFSKWFATYALADSYRSRLLRCTRKGEGFDTDSGMPESILREQRAVTWFELACRYVDLKWPRAAAKTRTSTADALATVTPVLVTSTRHMPEPEVLREVLYGWAFHKTRRDQGEPEGDVAEALTWIRESSLKVTALDEKDRRSELIRGALNALALRMDGKPAAATTVARKRAVFHGVLTYAVELDILPANPIDKVSWKAPKVAEEVDRRAVASPRQIQALLAAVKAERPELAAFFGCLYYAFMRPGEAVSLRLENCISLPEAGWGRLVLTDNSPRVGAQWTDTGKSHDERHLKHRAEKTKREVPIPPVLVRLLRDHLKRSDVETEDELLFRGARGGPLSESVYGPIWQRARKAALSPAQVRSPLAARPYDLRHGGVTLALNAGVPAPEVARRAGHSVEVLLRVYAGCIDGHDRIWNTRIDEILKGDGED</sequence>
<proteinExistence type="inferred from homology"/>
<name>A0A5S4F3T2_9ACTN</name>
<keyword evidence="3" id="KW-0233">DNA recombination</keyword>
<dbReference type="GO" id="GO:0003677">
    <property type="term" value="F:DNA binding"/>
    <property type="evidence" value="ECO:0007669"/>
    <property type="project" value="UniProtKB-KW"/>
</dbReference>
<dbReference type="GO" id="GO:0015074">
    <property type="term" value="P:DNA integration"/>
    <property type="evidence" value="ECO:0007669"/>
    <property type="project" value="InterPro"/>
</dbReference>
<dbReference type="GO" id="GO:0006310">
    <property type="term" value="P:DNA recombination"/>
    <property type="evidence" value="ECO:0007669"/>
    <property type="project" value="UniProtKB-KW"/>
</dbReference>
<dbReference type="OrthoDB" id="3773913at2"/>
<dbReference type="Gene3D" id="1.10.150.130">
    <property type="match status" value="1"/>
</dbReference>
<keyword evidence="2" id="KW-0238">DNA-binding</keyword>
<dbReference type="RefSeq" id="WP_138671485.1">
    <property type="nucleotide sequence ID" value="NZ_VCKY01000176.1"/>
</dbReference>
<dbReference type="Proteomes" id="UP000309128">
    <property type="component" value="Unassembled WGS sequence"/>
</dbReference>
<keyword evidence="7" id="KW-1185">Reference proteome</keyword>
<dbReference type="AlphaFoldDB" id="A0A5S4F3T2"/>
<dbReference type="Gene3D" id="1.10.443.10">
    <property type="entry name" value="Intergrase catalytic core"/>
    <property type="match status" value="1"/>
</dbReference>
<evidence type="ECO:0000256" key="2">
    <source>
        <dbReference type="ARBA" id="ARBA00023125"/>
    </source>
</evidence>
<dbReference type="PANTHER" id="PTHR30349">
    <property type="entry name" value="PHAGE INTEGRASE-RELATED"/>
    <property type="match status" value="1"/>
</dbReference>
<protein>
    <recommendedName>
        <fullName evidence="5">Tyr recombinase domain-containing protein</fullName>
    </recommendedName>
</protein>
<dbReference type="PROSITE" id="PS51898">
    <property type="entry name" value="TYR_RECOMBINASE"/>
    <property type="match status" value="1"/>
</dbReference>
<dbReference type="InterPro" id="IPR013762">
    <property type="entry name" value="Integrase-like_cat_sf"/>
</dbReference>
<organism evidence="6 7">
    <name type="scientific">Nonomuraea turkmeniaca</name>
    <dbReference type="NCBI Taxonomy" id="103838"/>
    <lineage>
        <taxon>Bacteria</taxon>
        <taxon>Bacillati</taxon>
        <taxon>Actinomycetota</taxon>
        <taxon>Actinomycetes</taxon>
        <taxon>Streptosporangiales</taxon>
        <taxon>Streptosporangiaceae</taxon>
        <taxon>Nonomuraea</taxon>
    </lineage>
</organism>
<evidence type="ECO:0000313" key="6">
    <source>
        <dbReference type="EMBL" id="TMR10807.1"/>
    </source>
</evidence>
<evidence type="ECO:0000313" key="7">
    <source>
        <dbReference type="Proteomes" id="UP000309128"/>
    </source>
</evidence>
<dbReference type="InterPro" id="IPR011010">
    <property type="entry name" value="DNA_brk_join_enz"/>
</dbReference>
<dbReference type="Pfam" id="PF00589">
    <property type="entry name" value="Phage_integrase"/>
    <property type="match status" value="1"/>
</dbReference>
<dbReference type="InterPro" id="IPR010998">
    <property type="entry name" value="Integrase_recombinase_N"/>
</dbReference>
<evidence type="ECO:0000256" key="4">
    <source>
        <dbReference type="SAM" id="MobiDB-lite"/>
    </source>
</evidence>
<dbReference type="InterPro" id="IPR050090">
    <property type="entry name" value="Tyrosine_recombinase_XerCD"/>
</dbReference>